<dbReference type="PROSITE" id="PS50885">
    <property type="entry name" value="HAMP"/>
    <property type="match status" value="1"/>
</dbReference>
<proteinExistence type="predicted"/>
<dbReference type="InterPro" id="IPR003661">
    <property type="entry name" value="HisK_dim/P_dom"/>
</dbReference>
<keyword evidence="4" id="KW-1003">Cell membrane</keyword>
<feature type="domain" description="HAMP" evidence="16">
    <location>
        <begin position="181"/>
        <end position="233"/>
    </location>
</feature>
<evidence type="ECO:0000259" key="16">
    <source>
        <dbReference type="PROSITE" id="PS50885"/>
    </source>
</evidence>
<dbReference type="SUPFAM" id="SSF55874">
    <property type="entry name" value="ATPase domain of HSP90 chaperone/DNA topoisomerase II/histidine kinase"/>
    <property type="match status" value="1"/>
</dbReference>
<evidence type="ECO:0000256" key="11">
    <source>
        <dbReference type="ARBA" id="ARBA00022989"/>
    </source>
</evidence>
<evidence type="ECO:0000256" key="6">
    <source>
        <dbReference type="ARBA" id="ARBA00022679"/>
    </source>
</evidence>
<dbReference type="SUPFAM" id="SSF158472">
    <property type="entry name" value="HAMP domain-like"/>
    <property type="match status" value="1"/>
</dbReference>
<dbReference type="GO" id="GO:0005886">
    <property type="term" value="C:plasma membrane"/>
    <property type="evidence" value="ECO:0007669"/>
    <property type="project" value="UniProtKB-SubCell"/>
</dbReference>
<dbReference type="Gene3D" id="3.30.565.10">
    <property type="entry name" value="Histidine kinase-like ATPase, C-terminal domain"/>
    <property type="match status" value="1"/>
</dbReference>
<dbReference type="Pfam" id="PF00672">
    <property type="entry name" value="HAMP"/>
    <property type="match status" value="1"/>
</dbReference>
<keyword evidence="5" id="KW-0597">Phosphoprotein</keyword>
<keyword evidence="6" id="KW-0808">Transferase</keyword>
<evidence type="ECO:0000313" key="18">
    <source>
        <dbReference type="Proteomes" id="UP000316562"/>
    </source>
</evidence>
<evidence type="ECO:0000256" key="10">
    <source>
        <dbReference type="ARBA" id="ARBA00022840"/>
    </source>
</evidence>
<keyword evidence="8" id="KW-0547">Nucleotide-binding</keyword>
<organism evidence="17 18">
    <name type="scientific">Acididesulfobacter guangdongensis</name>
    <dbReference type="NCBI Taxonomy" id="2597225"/>
    <lineage>
        <taxon>Bacteria</taxon>
        <taxon>Deltaproteobacteria</taxon>
        <taxon>Candidatus Acidulodesulfobacterales</taxon>
        <taxon>Candidatus Acididesulfobacter</taxon>
    </lineage>
</organism>
<evidence type="ECO:0000259" key="15">
    <source>
        <dbReference type="PROSITE" id="PS50109"/>
    </source>
</evidence>
<feature type="transmembrane region" description="Helical" evidence="14">
    <location>
        <begin position="154"/>
        <end position="184"/>
    </location>
</feature>
<keyword evidence="12" id="KW-0902">Two-component regulatory system</keyword>
<feature type="domain" description="Histidine kinase" evidence="15">
    <location>
        <begin position="257"/>
        <end position="466"/>
    </location>
</feature>
<evidence type="ECO:0000256" key="14">
    <source>
        <dbReference type="SAM" id="Phobius"/>
    </source>
</evidence>
<gene>
    <name evidence="17" type="ORF">EVJ46_04985</name>
</gene>
<dbReference type="Proteomes" id="UP000316562">
    <property type="component" value="Unassembled WGS sequence"/>
</dbReference>
<dbReference type="Gene3D" id="1.10.287.130">
    <property type="match status" value="1"/>
</dbReference>
<dbReference type="AlphaFoldDB" id="A0A519BGJ1"/>
<evidence type="ECO:0000256" key="1">
    <source>
        <dbReference type="ARBA" id="ARBA00000085"/>
    </source>
</evidence>
<dbReference type="PROSITE" id="PS50109">
    <property type="entry name" value="HIS_KIN"/>
    <property type="match status" value="1"/>
</dbReference>
<dbReference type="InterPro" id="IPR003594">
    <property type="entry name" value="HATPase_dom"/>
</dbReference>
<evidence type="ECO:0000256" key="8">
    <source>
        <dbReference type="ARBA" id="ARBA00022741"/>
    </source>
</evidence>
<keyword evidence="9 17" id="KW-0418">Kinase</keyword>
<comment type="subcellular location">
    <subcellularLocation>
        <location evidence="2">Cell membrane</location>
        <topology evidence="2">Multi-pass membrane protein</topology>
    </subcellularLocation>
</comment>
<dbReference type="Pfam" id="PF02518">
    <property type="entry name" value="HATPase_c"/>
    <property type="match status" value="1"/>
</dbReference>
<keyword evidence="13 14" id="KW-0472">Membrane</keyword>
<dbReference type="InterPro" id="IPR003660">
    <property type="entry name" value="HAMP_dom"/>
</dbReference>
<dbReference type="InterPro" id="IPR005467">
    <property type="entry name" value="His_kinase_dom"/>
</dbReference>
<dbReference type="PANTHER" id="PTHR45528:SF1">
    <property type="entry name" value="SENSOR HISTIDINE KINASE CPXA"/>
    <property type="match status" value="1"/>
</dbReference>
<dbReference type="Gene3D" id="6.10.340.10">
    <property type="match status" value="1"/>
</dbReference>
<dbReference type="PRINTS" id="PR00344">
    <property type="entry name" value="BCTRLSENSOR"/>
</dbReference>
<comment type="caution">
    <text evidence="17">The sequence shown here is derived from an EMBL/GenBank/DDBJ whole genome shotgun (WGS) entry which is preliminary data.</text>
</comment>
<evidence type="ECO:0000256" key="9">
    <source>
        <dbReference type="ARBA" id="ARBA00022777"/>
    </source>
</evidence>
<evidence type="ECO:0000256" key="12">
    <source>
        <dbReference type="ARBA" id="ARBA00023012"/>
    </source>
</evidence>
<dbReference type="SUPFAM" id="SSF47384">
    <property type="entry name" value="Homodimeric domain of signal transducing histidine kinase"/>
    <property type="match status" value="1"/>
</dbReference>
<dbReference type="GO" id="GO:0000155">
    <property type="term" value="F:phosphorelay sensor kinase activity"/>
    <property type="evidence" value="ECO:0007669"/>
    <property type="project" value="InterPro"/>
</dbReference>
<keyword evidence="7 14" id="KW-0812">Transmembrane</keyword>
<evidence type="ECO:0000256" key="5">
    <source>
        <dbReference type="ARBA" id="ARBA00022553"/>
    </source>
</evidence>
<comment type="catalytic activity">
    <reaction evidence="1">
        <text>ATP + protein L-histidine = ADP + protein N-phospho-L-histidine.</text>
        <dbReference type="EC" id="2.7.13.3"/>
    </reaction>
</comment>
<evidence type="ECO:0000256" key="2">
    <source>
        <dbReference type="ARBA" id="ARBA00004651"/>
    </source>
</evidence>
<evidence type="ECO:0000256" key="13">
    <source>
        <dbReference type="ARBA" id="ARBA00023136"/>
    </source>
</evidence>
<dbReference type="InterPro" id="IPR050398">
    <property type="entry name" value="HssS/ArlS-like"/>
</dbReference>
<dbReference type="InterPro" id="IPR036890">
    <property type="entry name" value="HATPase_C_sf"/>
</dbReference>
<accession>A0A519BGJ1</accession>
<dbReference type="InterPro" id="IPR004358">
    <property type="entry name" value="Sig_transdc_His_kin-like_C"/>
</dbReference>
<dbReference type="SMART" id="SM00387">
    <property type="entry name" value="HATPase_c"/>
    <property type="match status" value="1"/>
</dbReference>
<protein>
    <recommendedName>
        <fullName evidence="3">histidine kinase</fullName>
        <ecNumber evidence="3">2.7.13.3</ecNumber>
    </recommendedName>
</protein>
<evidence type="ECO:0000256" key="4">
    <source>
        <dbReference type="ARBA" id="ARBA00022475"/>
    </source>
</evidence>
<name>A0A519BGJ1_ACIG2</name>
<dbReference type="PANTHER" id="PTHR45528">
    <property type="entry name" value="SENSOR HISTIDINE KINASE CPXA"/>
    <property type="match status" value="1"/>
</dbReference>
<feature type="transmembrane region" description="Helical" evidence="14">
    <location>
        <begin position="12"/>
        <end position="38"/>
    </location>
</feature>
<dbReference type="CDD" id="cd06225">
    <property type="entry name" value="HAMP"/>
    <property type="match status" value="1"/>
</dbReference>
<keyword evidence="10" id="KW-0067">ATP-binding</keyword>
<sequence length="469" mass="54001">MKNFIKNLSIKWKILISSFIVLFITIFLSDLISLFTIYNTLLYRTELKNYADAKNLVSKIKHAIISRNIKDLRYNLKYYPAKTLKNITIYNNRGFQLFSNNYIFPKVVSLPFNDKKYTSDKYFIKNIYDKKKLIGVAAVSFNTKRESEIINKRILWAAARFFIIGFIFILIGLILLNFIVLFIINPLIDLNKNIDKIKNGNYDINIKSEFHDEIGNIINAFNSMALSIKEYIITIEKLAKEKEELNCMAYIGEMSSMVSHEVKNAVYIISSANKYIKNEIESNQALELVNIIDKESDRLNNLSVSFMNFAKIGGSELSKIRLNELILKTLDLLNYEIKQLNIEINTDLQDNIPQIDGNEDMLKQVFINIIINAIDATANIANGKIWILSYFDNNNDTIYLNFEDNGAGIPEDNMKKIFKPFFTTKNSGTGLGLAISYKIINIHKGVIEVKREKGRTIFSIQFKPSHSNN</sequence>
<dbReference type="GO" id="GO:0005524">
    <property type="term" value="F:ATP binding"/>
    <property type="evidence" value="ECO:0007669"/>
    <property type="project" value="UniProtKB-KW"/>
</dbReference>
<dbReference type="EC" id="2.7.13.3" evidence="3"/>
<dbReference type="SMART" id="SM00304">
    <property type="entry name" value="HAMP"/>
    <property type="match status" value="1"/>
</dbReference>
<dbReference type="InterPro" id="IPR036097">
    <property type="entry name" value="HisK_dim/P_sf"/>
</dbReference>
<dbReference type="EMBL" id="SGBC01000002">
    <property type="protein sequence ID" value="RZD16387.1"/>
    <property type="molecule type" value="Genomic_DNA"/>
</dbReference>
<keyword evidence="11 14" id="KW-1133">Transmembrane helix</keyword>
<dbReference type="SMART" id="SM00388">
    <property type="entry name" value="HisKA"/>
    <property type="match status" value="1"/>
</dbReference>
<evidence type="ECO:0000256" key="7">
    <source>
        <dbReference type="ARBA" id="ARBA00022692"/>
    </source>
</evidence>
<evidence type="ECO:0000313" key="17">
    <source>
        <dbReference type="EMBL" id="RZD16387.1"/>
    </source>
</evidence>
<evidence type="ECO:0000256" key="3">
    <source>
        <dbReference type="ARBA" id="ARBA00012438"/>
    </source>
</evidence>
<reference evidence="17 18" key="1">
    <citation type="journal article" date="2019" name="ISME J.">
        <title>Insights into ecological role of a new deltaproteobacterial order Candidatus Acidulodesulfobacterales by metagenomics and metatranscriptomics.</title>
        <authorList>
            <person name="Tan S."/>
            <person name="Liu J."/>
            <person name="Fang Y."/>
            <person name="Hedlund B.P."/>
            <person name="Lian Z.H."/>
            <person name="Huang L.Y."/>
            <person name="Li J.T."/>
            <person name="Huang L.N."/>
            <person name="Li W.J."/>
            <person name="Jiang H.C."/>
            <person name="Dong H.L."/>
            <person name="Shu W.S."/>
        </authorList>
    </citation>
    <scope>NUCLEOTIDE SEQUENCE [LARGE SCALE GENOMIC DNA]</scope>
    <source>
        <strain evidence="17">AP2</strain>
    </source>
</reference>